<accession>A0A8J4TFK3</accession>
<comment type="caution">
    <text evidence="1">The sequence shown here is derived from an EMBL/GenBank/DDBJ whole genome shotgun (WGS) entry which is preliminary data.</text>
</comment>
<sequence>MEERDEGLRSRSLFRSCPKSHTKALNGTEQTLHSRSDRLDTFDYYSSFRVENKPAHEGRHQKTLNFKYLL</sequence>
<evidence type="ECO:0000313" key="1">
    <source>
        <dbReference type="EMBL" id="KAF5896636.1"/>
    </source>
</evidence>
<dbReference type="EMBL" id="QNUK01000269">
    <property type="protein sequence ID" value="KAF5896636.1"/>
    <property type="molecule type" value="Genomic_DNA"/>
</dbReference>
<dbReference type="Proteomes" id="UP000727407">
    <property type="component" value="Unassembled WGS sequence"/>
</dbReference>
<reference evidence="1" key="1">
    <citation type="submission" date="2020-07" db="EMBL/GenBank/DDBJ databases">
        <title>Clarias magur genome sequencing, assembly and annotation.</title>
        <authorList>
            <person name="Kushwaha B."/>
            <person name="Kumar R."/>
            <person name="Das P."/>
            <person name="Joshi C.G."/>
            <person name="Kumar D."/>
            <person name="Nagpure N.S."/>
            <person name="Pandey M."/>
            <person name="Agarwal S."/>
            <person name="Srivastava S."/>
            <person name="Singh M."/>
            <person name="Sahoo L."/>
            <person name="Jayasankar P."/>
            <person name="Meher P.K."/>
            <person name="Koringa P.G."/>
            <person name="Iquebal M.A."/>
            <person name="Das S.P."/>
            <person name="Bit A."/>
            <person name="Patnaik S."/>
            <person name="Patel N."/>
            <person name="Shah T.M."/>
            <person name="Hinsu A."/>
            <person name="Jena J.K."/>
        </authorList>
    </citation>
    <scope>NUCLEOTIDE SEQUENCE</scope>
    <source>
        <strain evidence="1">CIFAMagur01</strain>
        <tissue evidence="1">Testis</tissue>
    </source>
</reference>
<protein>
    <submittedName>
        <fullName evidence="1">Uncharacterized protein</fullName>
    </submittedName>
</protein>
<gene>
    <name evidence="1" type="ORF">DAT39_013657</name>
</gene>
<proteinExistence type="predicted"/>
<organism evidence="1 2">
    <name type="scientific">Clarias magur</name>
    <name type="common">Asian catfish</name>
    <name type="synonym">Macropteronotus magur</name>
    <dbReference type="NCBI Taxonomy" id="1594786"/>
    <lineage>
        <taxon>Eukaryota</taxon>
        <taxon>Metazoa</taxon>
        <taxon>Chordata</taxon>
        <taxon>Craniata</taxon>
        <taxon>Vertebrata</taxon>
        <taxon>Euteleostomi</taxon>
        <taxon>Actinopterygii</taxon>
        <taxon>Neopterygii</taxon>
        <taxon>Teleostei</taxon>
        <taxon>Ostariophysi</taxon>
        <taxon>Siluriformes</taxon>
        <taxon>Clariidae</taxon>
        <taxon>Clarias</taxon>
    </lineage>
</organism>
<dbReference type="AlphaFoldDB" id="A0A8J4TFK3"/>
<keyword evidence="2" id="KW-1185">Reference proteome</keyword>
<evidence type="ECO:0000313" key="2">
    <source>
        <dbReference type="Proteomes" id="UP000727407"/>
    </source>
</evidence>
<name>A0A8J4TFK3_CLAMG</name>